<dbReference type="WBParaSite" id="SCUD_0000515601-mRNA-1">
    <property type="protein sequence ID" value="SCUD_0000515601-mRNA-1"/>
    <property type="gene ID" value="SCUD_0000515601"/>
</dbReference>
<dbReference type="Proteomes" id="UP000279833">
    <property type="component" value="Unassembled WGS sequence"/>
</dbReference>
<keyword evidence="2" id="KW-1185">Reference proteome</keyword>
<organism evidence="3">
    <name type="scientific">Schistosoma curassoni</name>
    <dbReference type="NCBI Taxonomy" id="6186"/>
    <lineage>
        <taxon>Eukaryota</taxon>
        <taxon>Metazoa</taxon>
        <taxon>Spiralia</taxon>
        <taxon>Lophotrochozoa</taxon>
        <taxon>Platyhelminthes</taxon>
        <taxon>Trematoda</taxon>
        <taxon>Digenea</taxon>
        <taxon>Strigeidida</taxon>
        <taxon>Schistosomatoidea</taxon>
        <taxon>Schistosomatidae</taxon>
        <taxon>Schistosoma</taxon>
    </lineage>
</organism>
<accession>A0A183JR17</accession>
<name>A0A183JR17_9TREM</name>
<evidence type="ECO:0000313" key="2">
    <source>
        <dbReference type="Proteomes" id="UP000279833"/>
    </source>
</evidence>
<proteinExistence type="predicted"/>
<sequence length="70" mass="8282">MYEQIFIDFHGHSRMKNIFLYGCSSIESWLCPDIKNPTYRGINQLEDNSYRKLADILNQLSPYFSKQSCL</sequence>
<dbReference type="STRING" id="6186.A0A183JR17"/>
<dbReference type="AlphaFoldDB" id="A0A183JR17"/>
<reference evidence="1 2" key="2">
    <citation type="submission" date="2018-11" db="EMBL/GenBank/DDBJ databases">
        <authorList>
            <consortium name="Pathogen Informatics"/>
        </authorList>
    </citation>
    <scope>NUCLEOTIDE SEQUENCE [LARGE SCALE GENOMIC DNA]</scope>
    <source>
        <strain evidence="1">Dakar</strain>
        <strain evidence="2">Dakar, Senegal</strain>
    </source>
</reference>
<evidence type="ECO:0000313" key="1">
    <source>
        <dbReference type="EMBL" id="VDO93578.1"/>
    </source>
</evidence>
<dbReference type="Gene3D" id="3.40.630.10">
    <property type="entry name" value="Zn peptidases"/>
    <property type="match status" value="1"/>
</dbReference>
<protein>
    <submittedName>
        <fullName evidence="3">Peptidase_M14 domain-containing protein</fullName>
    </submittedName>
</protein>
<reference evidence="3" key="1">
    <citation type="submission" date="2016-06" db="UniProtKB">
        <authorList>
            <consortium name="WormBaseParasite"/>
        </authorList>
    </citation>
    <scope>IDENTIFICATION</scope>
</reference>
<evidence type="ECO:0000313" key="3">
    <source>
        <dbReference type="WBParaSite" id="SCUD_0000515601-mRNA-1"/>
    </source>
</evidence>
<dbReference type="EMBL" id="UZAK01007909">
    <property type="protein sequence ID" value="VDO93578.1"/>
    <property type="molecule type" value="Genomic_DNA"/>
</dbReference>
<gene>
    <name evidence="1" type="ORF">SCUD_LOCUS5156</name>
</gene>